<dbReference type="Proteomes" id="UP001519306">
    <property type="component" value="Unassembled WGS sequence"/>
</dbReference>
<dbReference type="RefSeq" id="WP_210059908.1">
    <property type="nucleotide sequence ID" value="NZ_JAGGLJ010000001.1"/>
</dbReference>
<gene>
    <name evidence="2" type="ORF">J2Z71_000120</name>
</gene>
<sequence length="171" mass="20383">MQIHKGKLKDLKEICRLYEVLFTNMAELQSDYIKVVPQDENFIKMVINDNNYDIFLAEENNTLLGFVIVQEMKTREYKCIVPHNYSYIIDIVVDTNSRSNGIGKLLLEEVKTWSKNRNLEYVELSVLSNNYRAIKLYENFGFNEYQKKYETSFINKKRWLSHLFLILVFSI</sequence>
<dbReference type="InterPro" id="IPR016181">
    <property type="entry name" value="Acyl_CoA_acyltransferase"/>
</dbReference>
<dbReference type="Gene3D" id="3.40.630.30">
    <property type="match status" value="1"/>
</dbReference>
<dbReference type="CDD" id="cd04301">
    <property type="entry name" value="NAT_SF"/>
    <property type="match status" value="1"/>
</dbReference>
<dbReference type="PROSITE" id="PS51186">
    <property type="entry name" value="GNAT"/>
    <property type="match status" value="1"/>
</dbReference>
<dbReference type="PANTHER" id="PTHR43072">
    <property type="entry name" value="N-ACETYLTRANSFERASE"/>
    <property type="match status" value="1"/>
</dbReference>
<dbReference type="Pfam" id="PF00583">
    <property type="entry name" value="Acetyltransf_1"/>
    <property type="match status" value="1"/>
</dbReference>
<dbReference type="InterPro" id="IPR000182">
    <property type="entry name" value="GNAT_dom"/>
</dbReference>
<evidence type="ECO:0000313" key="2">
    <source>
        <dbReference type="EMBL" id="MBP2024605.1"/>
    </source>
</evidence>
<accession>A0ABS4KA03</accession>
<evidence type="ECO:0000259" key="1">
    <source>
        <dbReference type="PROSITE" id="PS51186"/>
    </source>
</evidence>
<dbReference type="EMBL" id="JAGGLJ010000001">
    <property type="protein sequence ID" value="MBP2024605.1"/>
    <property type="molecule type" value="Genomic_DNA"/>
</dbReference>
<proteinExistence type="predicted"/>
<comment type="caution">
    <text evidence="2">The sequence shown here is derived from an EMBL/GenBank/DDBJ whole genome shotgun (WGS) entry which is preliminary data.</text>
</comment>
<dbReference type="SUPFAM" id="SSF55729">
    <property type="entry name" value="Acyl-CoA N-acyltransferases (Nat)"/>
    <property type="match status" value="1"/>
</dbReference>
<name>A0ABS4KA03_9FIRM</name>
<protein>
    <submittedName>
        <fullName evidence="2">Ribosomal protein S18 acetylase RimI-like enzyme</fullName>
    </submittedName>
</protein>
<feature type="domain" description="N-acetyltransferase" evidence="1">
    <location>
        <begin position="1"/>
        <end position="160"/>
    </location>
</feature>
<evidence type="ECO:0000313" key="3">
    <source>
        <dbReference type="Proteomes" id="UP001519306"/>
    </source>
</evidence>
<keyword evidence="3" id="KW-1185">Reference proteome</keyword>
<organism evidence="2 3">
    <name type="scientific">Peptoniphilus stercorisuis</name>
    <dbReference type="NCBI Taxonomy" id="1436965"/>
    <lineage>
        <taxon>Bacteria</taxon>
        <taxon>Bacillati</taxon>
        <taxon>Bacillota</taxon>
        <taxon>Tissierellia</taxon>
        <taxon>Tissierellales</taxon>
        <taxon>Peptoniphilaceae</taxon>
        <taxon>Peptoniphilus</taxon>
    </lineage>
</organism>
<reference evidence="2 3" key="1">
    <citation type="submission" date="2021-03" db="EMBL/GenBank/DDBJ databases">
        <title>Genomic Encyclopedia of Type Strains, Phase IV (KMG-IV): sequencing the most valuable type-strain genomes for metagenomic binning, comparative biology and taxonomic classification.</title>
        <authorList>
            <person name="Goeker M."/>
        </authorList>
    </citation>
    <scope>NUCLEOTIDE SEQUENCE [LARGE SCALE GENOMIC DNA]</scope>
    <source>
        <strain evidence="2 3">DSM 27563</strain>
    </source>
</reference>